<dbReference type="EMBL" id="JROU02000769">
    <property type="protein sequence ID" value="OEH78359.1"/>
    <property type="molecule type" value="Genomic_DNA"/>
</dbReference>
<evidence type="ECO:0000313" key="2">
    <source>
        <dbReference type="EMBL" id="OEH78359.1"/>
    </source>
</evidence>
<keyword evidence="3" id="KW-1185">Reference proteome</keyword>
<feature type="region of interest" description="Disordered" evidence="1">
    <location>
        <begin position="808"/>
        <end position="827"/>
    </location>
</feature>
<dbReference type="Proteomes" id="UP000095192">
    <property type="component" value="Unassembled WGS sequence"/>
</dbReference>
<reference evidence="2 3" key="1">
    <citation type="journal article" date="2016" name="BMC Genomics">
        <title>Comparative genomics reveals Cyclospora cayetanensis possesses coccidia-like metabolism and invasion components but unique surface antigens.</title>
        <authorList>
            <person name="Liu S."/>
            <person name="Wang L."/>
            <person name="Zheng H."/>
            <person name="Xu Z."/>
            <person name="Roellig D.M."/>
            <person name="Li N."/>
            <person name="Frace M.A."/>
            <person name="Tang K."/>
            <person name="Arrowood M.J."/>
            <person name="Moss D.M."/>
            <person name="Zhang L."/>
            <person name="Feng Y."/>
            <person name="Xiao L."/>
        </authorList>
    </citation>
    <scope>NUCLEOTIDE SEQUENCE [LARGE SCALE GENOMIC DNA]</scope>
    <source>
        <strain evidence="2 3">CHN_HEN01</strain>
    </source>
</reference>
<feature type="region of interest" description="Disordered" evidence="1">
    <location>
        <begin position="182"/>
        <end position="238"/>
    </location>
</feature>
<dbReference type="VEuPathDB" id="ToxoDB:LOC34624414"/>
<dbReference type="VEuPathDB" id="ToxoDB:cyc_08803"/>
<feature type="compositionally biased region" description="Basic residues" evidence="1">
    <location>
        <begin position="203"/>
        <end position="217"/>
    </location>
</feature>
<sequence>MQSPASPCRLDGEALMLQHALHLPVAVTPAESSAAARADLTVRLPSQAAGEASVVVTVSDCFGTFSTLHAYHTLHQQKQQAMHAMQEQELLFLSSVSAAAATTPATPPATPHASVEKVVQRSCCETQFIHPVSILCVEIDGLEALVASSCAIAETAGGTEDAYGGCSAAALDDPLWCGGVGGETRHSSGESVSSSCCCGSKGGNRRSSRRCFRRSSFPKRMNPAQEQQAEDAVGDAVLSEDAEAQRQLEQLARSSLVSLLQQASFASPQARKRGQLSSRSEQPCQTNKLFVDRLLLHMASGNSKRELQALRLLLHQAAVPTATCSSAALRPPHSSACPHCLQLYVTAALPPQFQRLEDEEAEAAAAAALQPLQAICCRRVSAPNFPAAEAVEAAAASTVGAGNPACAFQQQQQLQPPQQEEELCETLTVLLCLPRPVFLVSAAASSTPHANDAKTQVSRHQGWLVRSIESYDAQKRRFAAVPLGMPQAEGSHVVSRRFKVTLLQQQHRSPPKLPLLQSHFEASQPPLQLLLLGAIPLLPTPLHHWALSLQCSGCCVTFAHSAASGTEAATARGVAQYPFDALGFEAPALEAAAETLQVCIHRTTLSPLPPRAAAAAPRGSDTPSSLRAVEGTELALILRHLRARVQHPATLQSLQLLHSSRATLHVAFGEAARHFETAAAKAAVSLSPALLRVQPGSVAVGLLLQQQLSIHLDAVRLWRATAAASAAAAVFAPEERDVDRRRKTSVWRDQELCKETQEAAETLQQAPPQVPLLITNLLPVPLLLRQSGFGGSAPLPPGAARAAVWCMPPSHHRHNGSGSSNSGRKSSKNKRALQFALACGGGWSSPVFPAALADVSVDVAAPKSPAKQWEEDAFDWTATASSLGRLSLNASVVTAILPPEAALLSVSLACLPLPPPAAAASSSPAADTDGSFSTPLLLVSETETQRRLLRLPPRRQPSLLQWLKPSPLPEETHQQPFQAGFLLVPLSPAGDAFSCQMHQQKLLPRAQQQQGQAAVFCYTGGLETDCLDCSSRSSSSSSSSSGEAGPLMLRIRAALSVDNHTRSSVLLQLQHEPSEKTDELLLTPHSSLQLIDPSTPQLCTAAIHLVSAAALAGEGSVIAEEAQQSLDATLLSRRTIPLAAAELASLEAESDASSSAVRLSNGAAAASRSTFALDAQQLLLQVAPPLRVRSSLPFEVSLQFGAPAAAAAAVCRAQVSPSQFFVRAQRQEDDRHAAEEAACCCLDPLTAITLHALAAAACSSTTGALPQALLSHPQSPPLLLLNRTPFGLAVSESSKSSGKRKLLVERVAPFSAAHIATSLLQPFTVFSTTAASAAAEADIELAPSADAFEAATGETASLAAAQEGSPLVQPRQRAAAHAQSPTSIGSDSLFPAAVQPLPGQHKQQAAEETVFIQGNNSPLLQRALSKQTACRNSRCCRGAVASKEGVFLQLCALEDEDSEGGGSTEIYDGQGEGGVGSRARLPCVLRVAPFFFADSSAVENSCLPLCNSITPPSGSNFSSSNCLGSIRSRGQWSEPLLLRQAEDVETRLFVSRIPRTFAAEYAAAAATATTRSLHLETEREKGALSPSSSVSGHSAIRSAAVGAAAAERLTQLCVPCPLQQVEFLLRQRQAAAAAAFAAVEAAPTPDTTATAAAAVAAGSKPAASLVAAAAAAAAAADDVERVETAQLLRWGTSFAAAVSLLHSPLLQHQQLQATPTAVAGAPSETWGGRRLRACSIAELTVSACHFCVSVELEGTAALADVSSCSVYFPALLLRHLHAPPSLLQRELLAHYTALVLLQTPQILVSARALGSIRASLQHAVAAARTVYVQPTAIGAVAAHAVAAALVPIGSLAAALRHLLPSFPLRELVLQQRDQQQIIKTAAKALMGAVALPLHALLAALSTVSSACAPILVDAIEQQQHPFCCSVCNTLLLQQRRHQHMLLEHASEAARGMLQPDRIEALLQQQLRQQLPREGEGRCRASSDGTRLLPVILLQNAFSSDTTGSSAHCRKNLLVAYVAPPLICGVVLPDEGVAELSAEAATTALVAASSCRSHIASSSENALYPKQQPLSLRVERMPLSEVTLAAAAAAAFCFSSSTSKRIMLPPVEAQAAAAAAAALQQHHQQMGMSAADATYSLMSVGRGAAAFPRVWIFTADADRLEEILRIYGSCGSRHTP</sequence>
<gene>
    <name evidence="2" type="ORF">cyc_08803</name>
</gene>
<feature type="region of interest" description="Disordered" evidence="1">
    <location>
        <begin position="1360"/>
        <end position="1394"/>
    </location>
</feature>
<protein>
    <submittedName>
        <fullName evidence="2">Uncharacterized protein</fullName>
    </submittedName>
</protein>
<dbReference type="InParanoid" id="A0A1D3D4I3"/>
<organism evidence="2 3">
    <name type="scientific">Cyclospora cayetanensis</name>
    <dbReference type="NCBI Taxonomy" id="88456"/>
    <lineage>
        <taxon>Eukaryota</taxon>
        <taxon>Sar</taxon>
        <taxon>Alveolata</taxon>
        <taxon>Apicomplexa</taxon>
        <taxon>Conoidasida</taxon>
        <taxon>Coccidia</taxon>
        <taxon>Eucoccidiorida</taxon>
        <taxon>Eimeriorina</taxon>
        <taxon>Eimeriidae</taxon>
        <taxon>Cyclospora</taxon>
    </lineage>
</organism>
<evidence type="ECO:0000313" key="3">
    <source>
        <dbReference type="Proteomes" id="UP000095192"/>
    </source>
</evidence>
<proteinExistence type="predicted"/>
<comment type="caution">
    <text evidence="2">The sequence shown here is derived from an EMBL/GenBank/DDBJ whole genome shotgun (WGS) entry which is preliminary data.</text>
</comment>
<accession>A0A1D3D4I3</accession>
<name>A0A1D3D4I3_9EIME</name>
<evidence type="ECO:0000256" key="1">
    <source>
        <dbReference type="SAM" id="MobiDB-lite"/>
    </source>
</evidence>
<feature type="compositionally biased region" description="Acidic residues" evidence="1">
    <location>
        <begin position="228"/>
        <end position="238"/>
    </location>
</feature>